<protein>
    <submittedName>
        <fullName evidence="1">Uncharacterized protein</fullName>
    </submittedName>
</protein>
<evidence type="ECO:0000313" key="1">
    <source>
        <dbReference type="EMBL" id="CAB4148991.1"/>
    </source>
</evidence>
<accession>A0A6J5MSN0</accession>
<dbReference type="EMBL" id="LR796512">
    <property type="protein sequence ID" value="CAB4148991.1"/>
    <property type="molecule type" value="Genomic_DNA"/>
</dbReference>
<sequence>MAKKQETTYSPTEEEIQCSYICNRNDLAYVIQPIQYTKKYKVIKFQISNRLEVHTYKENNIDIEFTEYDALKKTMELYTQHSKRFNK</sequence>
<reference evidence="1" key="1">
    <citation type="submission" date="2020-04" db="EMBL/GenBank/DDBJ databases">
        <authorList>
            <person name="Chiriac C."/>
            <person name="Salcher M."/>
            <person name="Ghai R."/>
            <person name="Kavagutti S V."/>
        </authorList>
    </citation>
    <scope>NUCLEOTIDE SEQUENCE</scope>
</reference>
<gene>
    <name evidence="1" type="ORF">UFOVP531_39</name>
</gene>
<name>A0A6J5MSN0_9CAUD</name>
<organism evidence="1">
    <name type="scientific">uncultured Caudovirales phage</name>
    <dbReference type="NCBI Taxonomy" id="2100421"/>
    <lineage>
        <taxon>Viruses</taxon>
        <taxon>Duplodnaviria</taxon>
        <taxon>Heunggongvirae</taxon>
        <taxon>Uroviricota</taxon>
        <taxon>Caudoviricetes</taxon>
        <taxon>Peduoviridae</taxon>
        <taxon>Maltschvirus</taxon>
        <taxon>Maltschvirus maltsch</taxon>
    </lineage>
</organism>
<proteinExistence type="predicted"/>